<accession>A0AAE9KQX1</accession>
<dbReference type="EMBL" id="ON132389">
    <property type="protein sequence ID" value="UPT53484.1"/>
    <property type="molecule type" value="Genomic_DNA"/>
</dbReference>
<organism evidence="1 2">
    <name type="scientific">Klebsiella phage P1010</name>
    <dbReference type="NCBI Taxonomy" id="2933280"/>
    <lineage>
        <taxon>Viruses</taxon>
        <taxon>Duplodnaviria</taxon>
        <taxon>Heunggongvirae</taxon>
        <taxon>Uroviricota</taxon>
        <taxon>Caudoviricetes</taxon>
        <taxon>Autographivirales</taxon>
        <taxon>Autoscriptoviridae</taxon>
        <taxon>Slopekvirinae</taxon>
        <taxon>Drulisvirus</taxon>
        <taxon>Drulisvirus P1010</taxon>
    </lineage>
</organism>
<reference evidence="1 2" key="1">
    <citation type="submission" date="2022-03" db="EMBL/GenBank/DDBJ databases">
        <authorList>
            <person name="Li P."/>
        </authorList>
    </citation>
    <scope>NUCLEOTIDE SEQUENCE [LARGE SCALE GENOMIC DNA]</scope>
</reference>
<protein>
    <submittedName>
        <fullName evidence="1">Uncharacterized protein</fullName>
    </submittedName>
</protein>
<sequence length="59" mass="6740">MLKMGREYTFGDAQDVYILEPAPQQGVQVRCTNTGEVMSPVLTVVHIRSAHLWEGFRYI</sequence>
<proteinExistence type="predicted"/>
<name>A0AAE9KQX1_9CAUD</name>
<dbReference type="Proteomes" id="UP000830966">
    <property type="component" value="Segment"/>
</dbReference>
<evidence type="ECO:0000313" key="1">
    <source>
        <dbReference type="EMBL" id="UPT53484.1"/>
    </source>
</evidence>
<keyword evidence="2" id="KW-1185">Reference proteome</keyword>
<evidence type="ECO:0000313" key="2">
    <source>
        <dbReference type="Proteomes" id="UP000830966"/>
    </source>
</evidence>